<evidence type="ECO:0000313" key="18">
    <source>
        <dbReference type="Proteomes" id="UP001198182"/>
    </source>
</evidence>
<proteinExistence type="predicted"/>
<evidence type="ECO:0000259" key="16">
    <source>
        <dbReference type="PROSITE" id="PS50885"/>
    </source>
</evidence>
<dbReference type="FunFam" id="3.30.565.10:FF:000006">
    <property type="entry name" value="Sensor histidine kinase WalK"/>
    <property type="match status" value="1"/>
</dbReference>
<dbReference type="InterPro" id="IPR036890">
    <property type="entry name" value="HATPase_C_sf"/>
</dbReference>
<evidence type="ECO:0000256" key="6">
    <source>
        <dbReference type="ARBA" id="ARBA00022679"/>
    </source>
</evidence>
<dbReference type="RefSeq" id="WP_308454770.1">
    <property type="nucleotide sequence ID" value="NZ_JAJEQR010000063.1"/>
</dbReference>
<dbReference type="InterPro" id="IPR050398">
    <property type="entry name" value="HssS/ArlS-like"/>
</dbReference>
<dbReference type="InterPro" id="IPR004358">
    <property type="entry name" value="Sig_transdc_His_kin-like_C"/>
</dbReference>
<accession>A0AAE3ED23</accession>
<feature type="transmembrane region" description="Helical" evidence="14">
    <location>
        <begin position="164"/>
        <end position="186"/>
    </location>
</feature>
<dbReference type="SUPFAM" id="SSF55874">
    <property type="entry name" value="ATPase domain of HSP90 chaperone/DNA topoisomerase II/histidine kinase"/>
    <property type="match status" value="1"/>
</dbReference>
<evidence type="ECO:0000256" key="7">
    <source>
        <dbReference type="ARBA" id="ARBA00022692"/>
    </source>
</evidence>
<evidence type="ECO:0000256" key="9">
    <source>
        <dbReference type="ARBA" id="ARBA00022777"/>
    </source>
</evidence>
<keyword evidence="8" id="KW-0547">Nucleotide-binding</keyword>
<keyword evidence="7 14" id="KW-0812">Transmembrane</keyword>
<dbReference type="InterPro" id="IPR003594">
    <property type="entry name" value="HATPase_dom"/>
</dbReference>
<evidence type="ECO:0000256" key="10">
    <source>
        <dbReference type="ARBA" id="ARBA00022840"/>
    </source>
</evidence>
<evidence type="ECO:0000256" key="3">
    <source>
        <dbReference type="ARBA" id="ARBA00012438"/>
    </source>
</evidence>
<evidence type="ECO:0000256" key="1">
    <source>
        <dbReference type="ARBA" id="ARBA00000085"/>
    </source>
</evidence>
<dbReference type="InterPro" id="IPR005467">
    <property type="entry name" value="His_kinase_dom"/>
</dbReference>
<organism evidence="17 18">
    <name type="scientific">Hominifimenecus microfluidus</name>
    <dbReference type="NCBI Taxonomy" id="2885348"/>
    <lineage>
        <taxon>Bacteria</taxon>
        <taxon>Bacillati</taxon>
        <taxon>Bacillota</taxon>
        <taxon>Clostridia</taxon>
        <taxon>Lachnospirales</taxon>
        <taxon>Lachnospiraceae</taxon>
        <taxon>Hominifimenecus</taxon>
    </lineage>
</organism>
<keyword evidence="11 14" id="KW-1133">Transmembrane helix</keyword>
<dbReference type="GO" id="GO:0000155">
    <property type="term" value="F:phosphorelay sensor kinase activity"/>
    <property type="evidence" value="ECO:0007669"/>
    <property type="project" value="InterPro"/>
</dbReference>
<keyword evidence="5" id="KW-0597">Phosphoprotein</keyword>
<dbReference type="AlphaFoldDB" id="A0AAE3ED23"/>
<evidence type="ECO:0000256" key="13">
    <source>
        <dbReference type="ARBA" id="ARBA00023136"/>
    </source>
</evidence>
<evidence type="ECO:0000256" key="14">
    <source>
        <dbReference type="SAM" id="Phobius"/>
    </source>
</evidence>
<dbReference type="Pfam" id="PF00512">
    <property type="entry name" value="HisKA"/>
    <property type="match status" value="1"/>
</dbReference>
<dbReference type="SUPFAM" id="SSF47384">
    <property type="entry name" value="Homodimeric domain of signal transducing histidine kinase"/>
    <property type="match status" value="1"/>
</dbReference>
<feature type="domain" description="HAMP" evidence="16">
    <location>
        <begin position="188"/>
        <end position="240"/>
    </location>
</feature>
<keyword evidence="4" id="KW-1003">Cell membrane</keyword>
<dbReference type="PROSITE" id="PS50109">
    <property type="entry name" value="HIS_KIN"/>
    <property type="match status" value="1"/>
</dbReference>
<dbReference type="CDD" id="cd06225">
    <property type="entry name" value="HAMP"/>
    <property type="match status" value="1"/>
</dbReference>
<dbReference type="InterPro" id="IPR003660">
    <property type="entry name" value="HAMP_dom"/>
</dbReference>
<dbReference type="SMART" id="SM00387">
    <property type="entry name" value="HATPase_c"/>
    <property type="match status" value="1"/>
</dbReference>
<dbReference type="PRINTS" id="PR00344">
    <property type="entry name" value="BCTRLSENSOR"/>
</dbReference>
<dbReference type="InterPro" id="IPR003661">
    <property type="entry name" value="HisK_dim/P_dom"/>
</dbReference>
<keyword evidence="13 14" id="KW-0472">Membrane</keyword>
<protein>
    <recommendedName>
        <fullName evidence="3">histidine kinase</fullName>
        <ecNumber evidence="3">2.7.13.3</ecNumber>
    </recommendedName>
</protein>
<dbReference type="PANTHER" id="PTHR45528">
    <property type="entry name" value="SENSOR HISTIDINE KINASE CPXA"/>
    <property type="match status" value="1"/>
</dbReference>
<dbReference type="GO" id="GO:0005524">
    <property type="term" value="F:ATP binding"/>
    <property type="evidence" value="ECO:0007669"/>
    <property type="project" value="UniProtKB-KW"/>
</dbReference>
<gene>
    <name evidence="17" type="ORF">LKD81_15410</name>
</gene>
<dbReference type="InterPro" id="IPR036097">
    <property type="entry name" value="HisK_dim/P_sf"/>
</dbReference>
<evidence type="ECO:0000256" key="5">
    <source>
        <dbReference type="ARBA" id="ARBA00022553"/>
    </source>
</evidence>
<dbReference type="Gene3D" id="1.10.287.130">
    <property type="match status" value="1"/>
</dbReference>
<dbReference type="Pfam" id="PF02518">
    <property type="entry name" value="HATPase_c"/>
    <property type="match status" value="1"/>
</dbReference>
<keyword evidence="6" id="KW-0808">Transferase</keyword>
<dbReference type="PANTHER" id="PTHR45528:SF1">
    <property type="entry name" value="SENSOR HISTIDINE KINASE CPXA"/>
    <property type="match status" value="1"/>
</dbReference>
<evidence type="ECO:0000256" key="12">
    <source>
        <dbReference type="ARBA" id="ARBA00023012"/>
    </source>
</evidence>
<dbReference type="EMBL" id="JAJEQR010000063">
    <property type="protein sequence ID" value="MCC2232362.1"/>
    <property type="molecule type" value="Genomic_DNA"/>
</dbReference>
<evidence type="ECO:0000256" key="4">
    <source>
        <dbReference type="ARBA" id="ARBA00022475"/>
    </source>
</evidence>
<dbReference type="Gene3D" id="6.10.340.10">
    <property type="match status" value="1"/>
</dbReference>
<evidence type="ECO:0000256" key="2">
    <source>
        <dbReference type="ARBA" id="ARBA00004651"/>
    </source>
</evidence>
<keyword evidence="10" id="KW-0067">ATP-binding</keyword>
<sequence>MKKSLYLKFILGYIFFALLSFFTIATISARLTYHHCLEQQAGLLRADAVRMADECSSLYTGGSETPETLYPELTRISSFLDARLWIIDMNGTIAYDSEDELKDTTVEEFDPADTAKSYRTGNFYRVFSENMLTVTAPIAANFRTYGYVVMHTPIAHINSLSDGMLLPIYITFVIIFALSLLILLIFRFHVIKPLKQITQAAKEYAAGNLKYECKVDSEDEMGYLADSLNFMAHELSNSEEYQRKFIANVSHDFRSPLTSIRGYLEAIVDGTIPPESQEKYLKIVINETERLTGLTQNMLSLNSLERKAMHLEQISFDINQVIKDTCATFEGTCSRRDINFSLTFPEVNTFVYADRSKIQQVIYNLVDNAIKFSHDNSTIRIDVYEQHDKIFISVKDTGIGIPKKDQKKIWDRFFKSDSSRGKDKKGTGLGLSIVKEIIQAHEETIDVISTEGVGTEFIFRLPKGQAQ</sequence>
<evidence type="ECO:0000313" key="17">
    <source>
        <dbReference type="EMBL" id="MCC2232362.1"/>
    </source>
</evidence>
<keyword evidence="9 17" id="KW-0418">Kinase</keyword>
<name>A0AAE3ED23_9FIRM</name>
<dbReference type="Pfam" id="PF00672">
    <property type="entry name" value="HAMP"/>
    <property type="match status" value="1"/>
</dbReference>
<evidence type="ECO:0000256" key="11">
    <source>
        <dbReference type="ARBA" id="ARBA00022989"/>
    </source>
</evidence>
<evidence type="ECO:0000256" key="8">
    <source>
        <dbReference type="ARBA" id="ARBA00022741"/>
    </source>
</evidence>
<dbReference type="CDD" id="cd00082">
    <property type="entry name" value="HisKA"/>
    <property type="match status" value="1"/>
</dbReference>
<dbReference type="SMART" id="SM00304">
    <property type="entry name" value="HAMP"/>
    <property type="match status" value="1"/>
</dbReference>
<dbReference type="Gene3D" id="3.30.565.10">
    <property type="entry name" value="Histidine kinase-like ATPase, C-terminal domain"/>
    <property type="match status" value="1"/>
</dbReference>
<comment type="catalytic activity">
    <reaction evidence="1">
        <text>ATP + protein L-histidine = ADP + protein N-phospho-L-histidine.</text>
        <dbReference type="EC" id="2.7.13.3"/>
    </reaction>
</comment>
<dbReference type="FunFam" id="1.10.287.130:FF:000001">
    <property type="entry name" value="Two-component sensor histidine kinase"/>
    <property type="match status" value="1"/>
</dbReference>
<reference evidence="17" key="1">
    <citation type="submission" date="2021-10" db="EMBL/GenBank/DDBJ databases">
        <title>Anaerobic single-cell dispensing facilitates the cultivation of human gut bacteria.</title>
        <authorList>
            <person name="Afrizal A."/>
        </authorList>
    </citation>
    <scope>NUCLEOTIDE SEQUENCE</scope>
    <source>
        <strain evidence="17">CLA-AA-H215</strain>
    </source>
</reference>
<dbReference type="PROSITE" id="PS50885">
    <property type="entry name" value="HAMP"/>
    <property type="match status" value="1"/>
</dbReference>
<dbReference type="SMART" id="SM00388">
    <property type="entry name" value="HisKA"/>
    <property type="match status" value="1"/>
</dbReference>
<dbReference type="SUPFAM" id="SSF158472">
    <property type="entry name" value="HAMP domain-like"/>
    <property type="match status" value="1"/>
</dbReference>
<dbReference type="EC" id="2.7.13.3" evidence="3"/>
<keyword evidence="18" id="KW-1185">Reference proteome</keyword>
<feature type="domain" description="Histidine kinase" evidence="15">
    <location>
        <begin position="248"/>
        <end position="465"/>
    </location>
</feature>
<evidence type="ECO:0000259" key="15">
    <source>
        <dbReference type="PROSITE" id="PS50109"/>
    </source>
</evidence>
<keyword evidence="12" id="KW-0902">Two-component regulatory system</keyword>
<dbReference type="Proteomes" id="UP001198182">
    <property type="component" value="Unassembled WGS sequence"/>
</dbReference>
<dbReference type="CDD" id="cd00075">
    <property type="entry name" value="HATPase"/>
    <property type="match status" value="1"/>
</dbReference>
<comment type="caution">
    <text evidence="17">The sequence shown here is derived from an EMBL/GenBank/DDBJ whole genome shotgun (WGS) entry which is preliminary data.</text>
</comment>
<dbReference type="GO" id="GO:0005886">
    <property type="term" value="C:plasma membrane"/>
    <property type="evidence" value="ECO:0007669"/>
    <property type="project" value="UniProtKB-SubCell"/>
</dbReference>
<comment type="subcellular location">
    <subcellularLocation>
        <location evidence="2">Cell membrane</location>
        <topology evidence="2">Multi-pass membrane protein</topology>
    </subcellularLocation>
</comment>